<dbReference type="RefSeq" id="WP_224414625.1">
    <property type="nucleotide sequence ID" value="NZ_JAGXFC010000001.1"/>
</dbReference>
<protein>
    <recommendedName>
        <fullName evidence="5">DUF819 family protein</fullName>
    </recommendedName>
</protein>
<keyword evidence="2" id="KW-0472">Membrane</keyword>
<reference evidence="3 4" key="1">
    <citation type="submission" date="2021-05" db="EMBL/GenBank/DDBJ databases">
        <title>Petroleum and Energy Research Collection (APPE): ex situ preservation of microbial diversity associated with the oil industry and exploitation of its biotechnological potential.</title>
        <authorList>
            <person name="Paixao C.T.M."/>
            <person name="Gomes M.B."/>
            <person name="Oliveira V.M."/>
        </authorList>
    </citation>
    <scope>NUCLEOTIDE SEQUENCE [LARGE SCALE GENOMIC DNA]</scope>
    <source>
        <strain evidence="3 4">LIT2</strain>
    </source>
</reference>
<accession>A0ABS7X1Q3</accession>
<keyword evidence="4" id="KW-1185">Reference proteome</keyword>
<feature type="transmembrane region" description="Helical" evidence="2">
    <location>
        <begin position="38"/>
        <end position="59"/>
    </location>
</feature>
<evidence type="ECO:0000313" key="4">
    <source>
        <dbReference type="Proteomes" id="UP001319883"/>
    </source>
</evidence>
<proteinExistence type="predicted"/>
<evidence type="ECO:0000313" key="3">
    <source>
        <dbReference type="EMBL" id="MBZ9568831.1"/>
    </source>
</evidence>
<gene>
    <name evidence="3" type="ORF">KGQ91_14245</name>
</gene>
<keyword evidence="2" id="KW-0812">Transmembrane</keyword>
<name>A0ABS7X1Q3_9GAMM</name>
<comment type="caution">
    <text evidence="3">The sequence shown here is derived from an EMBL/GenBank/DDBJ whole genome shotgun (WGS) entry which is preliminary data.</text>
</comment>
<organism evidence="3 4">
    <name type="scientific">Modicisalibacter tunisiensis</name>
    <dbReference type="NCBI Taxonomy" id="390637"/>
    <lineage>
        <taxon>Bacteria</taxon>
        <taxon>Pseudomonadati</taxon>
        <taxon>Pseudomonadota</taxon>
        <taxon>Gammaproteobacteria</taxon>
        <taxon>Oceanospirillales</taxon>
        <taxon>Halomonadaceae</taxon>
        <taxon>Modicisalibacter</taxon>
    </lineage>
</organism>
<sequence length="143" mass="15123">MLISDSMPLLWLSYVALSLVVLGAGYLSIRWLPRLPRFAITGLVAGLIWMPSSFTLPLLDKASNYHGMAPSVVVAGIAFLQKDQAALGQALPLVLLGCALGAGAGAALAVWFRRRDRRPEDDGDRPGGGSSDAPQARQEPVIG</sequence>
<dbReference type="EMBL" id="JAGXFD010000001">
    <property type="protein sequence ID" value="MBZ9568831.1"/>
    <property type="molecule type" value="Genomic_DNA"/>
</dbReference>
<evidence type="ECO:0000256" key="2">
    <source>
        <dbReference type="SAM" id="Phobius"/>
    </source>
</evidence>
<feature type="transmembrane region" description="Helical" evidence="2">
    <location>
        <begin position="90"/>
        <end position="112"/>
    </location>
</feature>
<dbReference type="Proteomes" id="UP001319883">
    <property type="component" value="Unassembled WGS sequence"/>
</dbReference>
<feature type="region of interest" description="Disordered" evidence="1">
    <location>
        <begin position="117"/>
        <end position="143"/>
    </location>
</feature>
<keyword evidence="2" id="KW-1133">Transmembrane helix</keyword>
<feature type="transmembrane region" description="Helical" evidence="2">
    <location>
        <begin position="6"/>
        <end position="26"/>
    </location>
</feature>
<evidence type="ECO:0000256" key="1">
    <source>
        <dbReference type="SAM" id="MobiDB-lite"/>
    </source>
</evidence>
<evidence type="ECO:0008006" key="5">
    <source>
        <dbReference type="Google" id="ProtNLM"/>
    </source>
</evidence>